<dbReference type="Pfam" id="PF04203">
    <property type="entry name" value="Sortase"/>
    <property type="match status" value="1"/>
</dbReference>
<dbReference type="Gene3D" id="2.40.260.10">
    <property type="entry name" value="Sortase"/>
    <property type="match status" value="1"/>
</dbReference>
<name>I0V4W0_9PSEU</name>
<dbReference type="RefSeq" id="WP_006239308.1">
    <property type="nucleotide sequence ID" value="NZ_JH636049.1"/>
</dbReference>
<gene>
    <name evidence="4" type="ORF">SacxiDRAFT_2951</name>
</gene>
<evidence type="ECO:0000313" key="5">
    <source>
        <dbReference type="Proteomes" id="UP000004691"/>
    </source>
</evidence>
<feature type="compositionally biased region" description="Basic and acidic residues" evidence="2">
    <location>
        <begin position="68"/>
        <end position="94"/>
    </location>
</feature>
<keyword evidence="3" id="KW-0812">Transmembrane</keyword>
<accession>I0V4W0</accession>
<evidence type="ECO:0000313" key="4">
    <source>
        <dbReference type="EMBL" id="EID55163.1"/>
    </source>
</evidence>
<proteinExistence type="predicted"/>
<keyword evidence="1" id="KW-0378">Hydrolase</keyword>
<keyword evidence="3" id="KW-0472">Membrane</keyword>
<feature type="transmembrane region" description="Helical" evidence="3">
    <location>
        <begin position="22"/>
        <end position="43"/>
    </location>
</feature>
<evidence type="ECO:0000256" key="3">
    <source>
        <dbReference type="SAM" id="Phobius"/>
    </source>
</evidence>
<dbReference type="InterPro" id="IPR023365">
    <property type="entry name" value="Sortase_dom-sf"/>
</dbReference>
<dbReference type="CDD" id="cd05829">
    <property type="entry name" value="Sortase_F"/>
    <property type="match status" value="1"/>
</dbReference>
<dbReference type="OrthoDB" id="525039at2"/>
<dbReference type="SUPFAM" id="SSF63817">
    <property type="entry name" value="Sortase"/>
    <property type="match status" value="1"/>
</dbReference>
<sequence length="264" mass="27721">MTVTSGTSGTSGHDDRRRWRRAYLLGAGSVLAVELVVGGVVALRSPAVVAGTAVPAHPPVPVAQPVPDGKRETEREQRQAPERKPEEERGRDESTPEGGGESGGESEPADQRPVAAPSGQRPGTVVLPDGGTATLVRKELGPDAVLPVPDDLGEATWWGAGLDAPSGASVFAGHVNWRGRTGPFAELWDVRIGERVTVTDDDGTEFAYSVSQIITLGKNELPARATELFGQSGQHRLVLVTCGGRWLGGTTGYAENRVVIAEPV</sequence>
<evidence type="ECO:0000256" key="1">
    <source>
        <dbReference type="ARBA" id="ARBA00022801"/>
    </source>
</evidence>
<organism evidence="4 5">
    <name type="scientific">Saccharomonospora xinjiangensis XJ-54</name>
    <dbReference type="NCBI Taxonomy" id="882086"/>
    <lineage>
        <taxon>Bacteria</taxon>
        <taxon>Bacillati</taxon>
        <taxon>Actinomycetota</taxon>
        <taxon>Actinomycetes</taxon>
        <taxon>Pseudonocardiales</taxon>
        <taxon>Pseudonocardiaceae</taxon>
        <taxon>Saccharomonospora</taxon>
    </lineage>
</organism>
<keyword evidence="3" id="KW-1133">Transmembrane helix</keyword>
<dbReference type="GO" id="GO:0016787">
    <property type="term" value="F:hydrolase activity"/>
    <property type="evidence" value="ECO:0007669"/>
    <property type="project" value="UniProtKB-KW"/>
</dbReference>
<dbReference type="EMBL" id="JH636049">
    <property type="protein sequence ID" value="EID55163.1"/>
    <property type="molecule type" value="Genomic_DNA"/>
</dbReference>
<dbReference type="HOGENOM" id="CLU_062592_4_0_11"/>
<evidence type="ECO:0000256" key="2">
    <source>
        <dbReference type="SAM" id="MobiDB-lite"/>
    </source>
</evidence>
<keyword evidence="5" id="KW-1185">Reference proteome</keyword>
<dbReference type="STRING" id="882086.SacxiDRAFT_2951"/>
<protein>
    <submittedName>
        <fullName evidence="4">Sortase (Surface protein transpeptidase)</fullName>
    </submittedName>
</protein>
<dbReference type="Proteomes" id="UP000004691">
    <property type="component" value="Unassembled WGS sequence"/>
</dbReference>
<feature type="region of interest" description="Disordered" evidence="2">
    <location>
        <begin position="53"/>
        <end position="130"/>
    </location>
</feature>
<reference evidence="4 5" key="1">
    <citation type="submission" date="2012-01" db="EMBL/GenBank/DDBJ databases">
        <title>Improved High-Quality Draft sequence of Saccharomonospora xinjiangensis XJ-54.</title>
        <authorList>
            <consortium name="US DOE Joint Genome Institute"/>
            <person name="Lucas S."/>
            <person name="Han J."/>
            <person name="Lapidus A."/>
            <person name="Cheng J.-F."/>
            <person name="Goodwin L."/>
            <person name="Pitluck S."/>
            <person name="Peters L."/>
            <person name="Mikhailova N."/>
            <person name="Teshima H."/>
            <person name="Detter J.C."/>
            <person name="Han C."/>
            <person name="Tapia R."/>
            <person name="Land M."/>
            <person name="Hauser L."/>
            <person name="Kyrpides N."/>
            <person name="Ivanova N."/>
            <person name="Pagani I."/>
            <person name="Brambilla E.-M."/>
            <person name="Klenk H.-P."/>
            <person name="Woyke T."/>
        </authorList>
    </citation>
    <scope>NUCLEOTIDE SEQUENCE [LARGE SCALE GENOMIC DNA]</scope>
    <source>
        <strain evidence="4 5">XJ-54</strain>
    </source>
</reference>
<dbReference type="InterPro" id="IPR005754">
    <property type="entry name" value="Sortase"/>
</dbReference>
<dbReference type="InterPro" id="IPR042001">
    <property type="entry name" value="Sortase_F"/>
</dbReference>
<dbReference type="eggNOG" id="COG3764">
    <property type="taxonomic scope" value="Bacteria"/>
</dbReference>
<dbReference type="AlphaFoldDB" id="I0V4W0"/>